<dbReference type="Pfam" id="PF04290">
    <property type="entry name" value="DctQ"/>
    <property type="match status" value="1"/>
</dbReference>
<comment type="caution">
    <text evidence="11">The sequence shown here is derived from an EMBL/GenBank/DDBJ whole genome shotgun (WGS) entry which is preliminary data.</text>
</comment>
<keyword evidence="12" id="KW-1185">Reference proteome</keyword>
<feature type="domain" description="Tripartite ATP-independent periplasmic transporters DctQ component" evidence="10">
    <location>
        <begin position="26"/>
        <end position="159"/>
    </location>
</feature>
<evidence type="ECO:0000256" key="1">
    <source>
        <dbReference type="ARBA" id="ARBA00004429"/>
    </source>
</evidence>
<sequence length="181" mass="19702">MENLIRLDLILTRFMAFFAAVAVIGMMLLVASDAIARQVFSARIPFVSVIVANYFMVAISFLPLALAEAQDRHISVDLVYGHLRAGAQRVVTLLIHVLAALTSAGLCWTMWDEAMRRFNSGSVAVEDGVSMAIWQGYFLLPAGFGMLALTYILRIILGIAGADEARAPLIVDAEDLPSETN</sequence>
<dbReference type="InterPro" id="IPR055348">
    <property type="entry name" value="DctQ"/>
</dbReference>
<dbReference type="PANTHER" id="PTHR35011:SF10">
    <property type="entry name" value="TRAP TRANSPORTER SMALL PERMEASE PROTEIN"/>
    <property type="match status" value="1"/>
</dbReference>
<feature type="transmembrane region" description="Helical" evidence="9">
    <location>
        <begin position="44"/>
        <end position="69"/>
    </location>
</feature>
<feature type="transmembrane region" description="Helical" evidence="9">
    <location>
        <begin position="90"/>
        <end position="111"/>
    </location>
</feature>
<keyword evidence="5 9" id="KW-0812">Transmembrane</keyword>
<comment type="subcellular location">
    <subcellularLocation>
        <location evidence="1 9">Cell inner membrane</location>
        <topology evidence="1 9">Multi-pass membrane protein</topology>
    </subcellularLocation>
</comment>
<comment type="subunit">
    <text evidence="9">The complex comprises the extracytoplasmic solute receptor protein and the two transmembrane proteins.</text>
</comment>
<evidence type="ECO:0000256" key="4">
    <source>
        <dbReference type="ARBA" id="ARBA00022519"/>
    </source>
</evidence>
<evidence type="ECO:0000256" key="5">
    <source>
        <dbReference type="ARBA" id="ARBA00022692"/>
    </source>
</evidence>
<dbReference type="RefSeq" id="WP_188669997.1">
    <property type="nucleotide sequence ID" value="NZ_BMKA01000001.1"/>
</dbReference>
<proteinExistence type="inferred from homology"/>
<dbReference type="AlphaFoldDB" id="A0A916QR34"/>
<feature type="transmembrane region" description="Helical" evidence="9">
    <location>
        <begin position="12"/>
        <end position="32"/>
    </location>
</feature>
<evidence type="ECO:0000256" key="8">
    <source>
        <dbReference type="ARBA" id="ARBA00038436"/>
    </source>
</evidence>
<protein>
    <recommendedName>
        <fullName evidence="9">TRAP transporter small permease protein</fullName>
    </recommendedName>
</protein>
<accession>A0A916QR34</accession>
<evidence type="ECO:0000256" key="6">
    <source>
        <dbReference type="ARBA" id="ARBA00022989"/>
    </source>
</evidence>
<comment type="similarity">
    <text evidence="8 9">Belongs to the TRAP transporter small permease family.</text>
</comment>
<keyword evidence="6 9" id="KW-1133">Transmembrane helix</keyword>
<evidence type="ECO:0000313" key="11">
    <source>
        <dbReference type="EMBL" id="GGA05661.1"/>
    </source>
</evidence>
<gene>
    <name evidence="11" type="ORF">GCM10011498_01640</name>
</gene>
<keyword evidence="2 9" id="KW-0813">Transport</keyword>
<evidence type="ECO:0000256" key="9">
    <source>
        <dbReference type="RuleBase" id="RU369079"/>
    </source>
</evidence>
<dbReference type="Proteomes" id="UP000628017">
    <property type="component" value="Unassembled WGS sequence"/>
</dbReference>
<dbReference type="EMBL" id="BMKA01000001">
    <property type="protein sequence ID" value="GGA05661.1"/>
    <property type="molecule type" value="Genomic_DNA"/>
</dbReference>
<evidence type="ECO:0000256" key="7">
    <source>
        <dbReference type="ARBA" id="ARBA00023136"/>
    </source>
</evidence>
<evidence type="ECO:0000256" key="3">
    <source>
        <dbReference type="ARBA" id="ARBA00022475"/>
    </source>
</evidence>
<feature type="transmembrane region" description="Helical" evidence="9">
    <location>
        <begin position="131"/>
        <end position="153"/>
    </location>
</feature>
<keyword evidence="4 9" id="KW-0997">Cell inner membrane</keyword>
<dbReference type="GO" id="GO:0005886">
    <property type="term" value="C:plasma membrane"/>
    <property type="evidence" value="ECO:0007669"/>
    <property type="project" value="UniProtKB-SubCell"/>
</dbReference>
<dbReference type="GO" id="GO:0015740">
    <property type="term" value="P:C4-dicarboxylate transport"/>
    <property type="evidence" value="ECO:0007669"/>
    <property type="project" value="TreeGrafter"/>
</dbReference>
<dbReference type="InterPro" id="IPR007387">
    <property type="entry name" value="TRAP_DctQ"/>
</dbReference>
<dbReference type="PANTHER" id="PTHR35011">
    <property type="entry name" value="2,3-DIKETO-L-GULONATE TRAP TRANSPORTER SMALL PERMEASE PROTEIN YIAM"/>
    <property type="match status" value="1"/>
</dbReference>
<keyword evidence="3" id="KW-1003">Cell membrane</keyword>
<dbReference type="GO" id="GO:0022857">
    <property type="term" value="F:transmembrane transporter activity"/>
    <property type="evidence" value="ECO:0007669"/>
    <property type="project" value="UniProtKB-UniRule"/>
</dbReference>
<reference evidence="11" key="2">
    <citation type="submission" date="2020-09" db="EMBL/GenBank/DDBJ databases">
        <authorList>
            <person name="Sun Q."/>
            <person name="Zhou Y."/>
        </authorList>
    </citation>
    <scope>NUCLEOTIDE SEQUENCE</scope>
    <source>
        <strain evidence="11">CGMCC 1.15880</strain>
    </source>
</reference>
<evidence type="ECO:0000259" key="10">
    <source>
        <dbReference type="Pfam" id="PF04290"/>
    </source>
</evidence>
<reference evidence="11" key="1">
    <citation type="journal article" date="2014" name="Int. J. Syst. Evol. Microbiol.">
        <title>Complete genome sequence of Corynebacterium casei LMG S-19264T (=DSM 44701T), isolated from a smear-ripened cheese.</title>
        <authorList>
            <consortium name="US DOE Joint Genome Institute (JGI-PGF)"/>
            <person name="Walter F."/>
            <person name="Albersmeier A."/>
            <person name="Kalinowski J."/>
            <person name="Ruckert C."/>
        </authorList>
    </citation>
    <scope>NUCLEOTIDE SEQUENCE</scope>
    <source>
        <strain evidence="11">CGMCC 1.15880</strain>
    </source>
</reference>
<name>A0A916QR34_9RHOB</name>
<keyword evidence="7 9" id="KW-0472">Membrane</keyword>
<evidence type="ECO:0000313" key="12">
    <source>
        <dbReference type="Proteomes" id="UP000628017"/>
    </source>
</evidence>
<organism evidence="11 12">
    <name type="scientific">Neptunicoccus cionae</name>
    <dbReference type="NCBI Taxonomy" id="2035344"/>
    <lineage>
        <taxon>Bacteria</taxon>
        <taxon>Pseudomonadati</taxon>
        <taxon>Pseudomonadota</taxon>
        <taxon>Alphaproteobacteria</taxon>
        <taxon>Rhodobacterales</taxon>
        <taxon>Paracoccaceae</taxon>
        <taxon>Neptunicoccus</taxon>
    </lineage>
</organism>
<comment type="function">
    <text evidence="9">Part of the tripartite ATP-independent periplasmic (TRAP) transport system.</text>
</comment>
<evidence type="ECO:0000256" key="2">
    <source>
        <dbReference type="ARBA" id="ARBA00022448"/>
    </source>
</evidence>